<evidence type="ECO:0000256" key="1">
    <source>
        <dbReference type="ARBA" id="ARBA00000677"/>
    </source>
</evidence>
<evidence type="ECO:0000256" key="2">
    <source>
        <dbReference type="ARBA" id="ARBA00004401"/>
    </source>
</evidence>
<dbReference type="RefSeq" id="WP_369942123.1">
    <property type="nucleotide sequence ID" value="NZ_JBCLUF010000020.1"/>
</dbReference>
<dbReference type="PROSITE" id="PS00761">
    <property type="entry name" value="SPASE_I_3"/>
    <property type="match status" value="1"/>
</dbReference>
<feature type="domain" description="Peptidase S26" evidence="6">
    <location>
        <begin position="11"/>
        <end position="167"/>
    </location>
</feature>
<reference evidence="7 8" key="1">
    <citation type="submission" date="2024-03" db="EMBL/GenBank/DDBJ databases">
        <title>Mouse gut bacterial collection (mGBC) of GemPharmatech.</title>
        <authorList>
            <person name="He Y."/>
            <person name="Dong L."/>
            <person name="Wu D."/>
            <person name="Gao X."/>
            <person name="Lin Z."/>
        </authorList>
    </citation>
    <scope>NUCLEOTIDE SEQUENCE [LARGE SCALE GENOMIC DNA]</scope>
    <source>
        <strain evidence="7 8">15-30</strain>
    </source>
</reference>
<dbReference type="EC" id="3.4.21.89" evidence="3 5"/>
<comment type="catalytic activity">
    <reaction evidence="1 5">
        <text>Cleavage of hydrophobic, N-terminal signal or leader sequences from secreted and periplasmic proteins.</text>
        <dbReference type="EC" id="3.4.21.89"/>
    </reaction>
</comment>
<evidence type="ECO:0000313" key="7">
    <source>
        <dbReference type="EMBL" id="MEY8662515.1"/>
    </source>
</evidence>
<comment type="similarity">
    <text evidence="5">Belongs to the peptidase S26 family.</text>
</comment>
<dbReference type="InterPro" id="IPR000223">
    <property type="entry name" value="Pept_S26A_signal_pept_1"/>
</dbReference>
<comment type="subcellular location">
    <subcellularLocation>
        <location evidence="2">Cell membrane</location>
        <topology evidence="2">Single-pass type II membrane protein</topology>
    </subcellularLocation>
    <subcellularLocation>
        <location evidence="5">Membrane</location>
        <topology evidence="5">Single-pass type II membrane protein</topology>
    </subcellularLocation>
</comment>
<dbReference type="EMBL" id="JBCLUF010000020">
    <property type="protein sequence ID" value="MEY8662515.1"/>
    <property type="molecule type" value="Genomic_DNA"/>
</dbReference>
<feature type="transmembrane region" description="Helical" evidence="5">
    <location>
        <begin position="12"/>
        <end position="31"/>
    </location>
</feature>
<dbReference type="NCBIfam" id="TIGR02227">
    <property type="entry name" value="sigpep_I_bact"/>
    <property type="match status" value="1"/>
</dbReference>
<organism evidence="7 8">
    <name type="scientific">Ligilactobacillus faecis</name>
    <dbReference type="NCBI Taxonomy" id="762833"/>
    <lineage>
        <taxon>Bacteria</taxon>
        <taxon>Bacillati</taxon>
        <taxon>Bacillota</taxon>
        <taxon>Bacilli</taxon>
        <taxon>Lactobacillales</taxon>
        <taxon>Lactobacillaceae</taxon>
        <taxon>Ligilactobacillus</taxon>
    </lineage>
</organism>
<dbReference type="InterPro" id="IPR019533">
    <property type="entry name" value="Peptidase_S26"/>
</dbReference>
<sequence>MKIKTHKKNLKSWLAPALLAICAALFVRYFLVTPLEVTGTSMLPQIHDHDELLIKHFGQIKRFDIITFKLPTGETYIKRVIGLPGDTLEYKNNKLYVDHRYIPEEFLGTNFQNNTADFKLKELLGVEKVPKDCYFVLGDNRQISRDSRSFGMVQSSWVSGKALGIYWPLDHIKLF</sequence>
<name>A0ABV4DPW4_9LACO</name>
<dbReference type="InterPro" id="IPR019757">
    <property type="entry name" value="Pept_S26A_signal_pept_1_Lys-AS"/>
</dbReference>
<keyword evidence="5" id="KW-0645">Protease</keyword>
<evidence type="ECO:0000313" key="8">
    <source>
        <dbReference type="Proteomes" id="UP001565236"/>
    </source>
</evidence>
<keyword evidence="8" id="KW-1185">Reference proteome</keyword>
<gene>
    <name evidence="7" type="primary">lepB</name>
    <name evidence="7" type="ORF">AALT52_06400</name>
</gene>
<keyword evidence="4 5" id="KW-0378">Hydrolase</keyword>
<comment type="caution">
    <text evidence="7">The sequence shown here is derived from an EMBL/GenBank/DDBJ whole genome shotgun (WGS) entry which is preliminary data.</text>
</comment>
<dbReference type="CDD" id="cd06530">
    <property type="entry name" value="S26_SPase_I"/>
    <property type="match status" value="1"/>
</dbReference>
<keyword evidence="5" id="KW-1133">Transmembrane helix</keyword>
<dbReference type="Gene3D" id="2.10.109.10">
    <property type="entry name" value="Umud Fragment, subunit A"/>
    <property type="match status" value="1"/>
</dbReference>
<evidence type="ECO:0000256" key="4">
    <source>
        <dbReference type="ARBA" id="ARBA00022801"/>
    </source>
</evidence>
<dbReference type="SUPFAM" id="SSF51306">
    <property type="entry name" value="LexA/Signal peptidase"/>
    <property type="match status" value="1"/>
</dbReference>
<dbReference type="InterPro" id="IPR019758">
    <property type="entry name" value="Pept_S26A_signal_pept_1_CS"/>
</dbReference>
<dbReference type="PROSITE" id="PS00760">
    <property type="entry name" value="SPASE_I_2"/>
    <property type="match status" value="1"/>
</dbReference>
<accession>A0ABV4DPW4</accession>
<dbReference type="InterPro" id="IPR036286">
    <property type="entry name" value="LexA/Signal_pep-like_sf"/>
</dbReference>
<protein>
    <recommendedName>
        <fullName evidence="3 5">Signal peptidase I</fullName>
        <ecNumber evidence="3 5">3.4.21.89</ecNumber>
    </recommendedName>
</protein>
<proteinExistence type="inferred from homology"/>
<dbReference type="GO" id="GO:0009003">
    <property type="term" value="F:signal peptidase activity"/>
    <property type="evidence" value="ECO:0007669"/>
    <property type="project" value="UniProtKB-EC"/>
</dbReference>
<evidence type="ECO:0000256" key="5">
    <source>
        <dbReference type="RuleBase" id="RU362042"/>
    </source>
</evidence>
<keyword evidence="5" id="KW-0812">Transmembrane</keyword>
<dbReference type="PRINTS" id="PR00727">
    <property type="entry name" value="LEADERPTASE"/>
</dbReference>
<dbReference type="Pfam" id="PF10502">
    <property type="entry name" value="Peptidase_S26"/>
    <property type="match status" value="1"/>
</dbReference>
<dbReference type="PANTHER" id="PTHR43390">
    <property type="entry name" value="SIGNAL PEPTIDASE I"/>
    <property type="match status" value="1"/>
</dbReference>
<dbReference type="PANTHER" id="PTHR43390:SF8">
    <property type="entry name" value="SIGNAL PEPTIDASE I"/>
    <property type="match status" value="1"/>
</dbReference>
<evidence type="ECO:0000256" key="3">
    <source>
        <dbReference type="ARBA" id="ARBA00013208"/>
    </source>
</evidence>
<evidence type="ECO:0000259" key="6">
    <source>
        <dbReference type="Pfam" id="PF10502"/>
    </source>
</evidence>
<keyword evidence="5" id="KW-0472">Membrane</keyword>
<dbReference type="Proteomes" id="UP001565236">
    <property type="component" value="Unassembled WGS sequence"/>
</dbReference>